<organism evidence="1 2">
    <name type="scientific">Pluteus cervinus</name>
    <dbReference type="NCBI Taxonomy" id="181527"/>
    <lineage>
        <taxon>Eukaryota</taxon>
        <taxon>Fungi</taxon>
        <taxon>Dikarya</taxon>
        <taxon>Basidiomycota</taxon>
        <taxon>Agaricomycotina</taxon>
        <taxon>Agaricomycetes</taxon>
        <taxon>Agaricomycetidae</taxon>
        <taxon>Agaricales</taxon>
        <taxon>Pluteineae</taxon>
        <taxon>Pluteaceae</taxon>
        <taxon>Pluteus</taxon>
    </lineage>
</organism>
<evidence type="ECO:0000313" key="2">
    <source>
        <dbReference type="Proteomes" id="UP000308600"/>
    </source>
</evidence>
<keyword evidence="2" id="KW-1185">Reference proteome</keyword>
<proteinExistence type="predicted"/>
<sequence>MNTVAEGITRFGSHIWVPPPIAIAKIASHPESESESISEWPDLGIGVGLRADVGIAANFVIGLCHSARGVGIGDSVCYKLHSLHCVLDRIRNLGYTASLLDPHRSSNNADVDWHWGVLVFYFLPQVWFGFTLLRILFESESAFNLQ</sequence>
<name>A0ACD3A7U9_9AGAR</name>
<evidence type="ECO:0000313" key="1">
    <source>
        <dbReference type="EMBL" id="TFK61719.1"/>
    </source>
</evidence>
<gene>
    <name evidence="1" type="ORF">BDN72DRAFT_430582</name>
</gene>
<dbReference type="EMBL" id="ML208634">
    <property type="protein sequence ID" value="TFK61719.1"/>
    <property type="molecule type" value="Genomic_DNA"/>
</dbReference>
<protein>
    <submittedName>
        <fullName evidence="1">Uncharacterized protein</fullName>
    </submittedName>
</protein>
<reference evidence="1 2" key="1">
    <citation type="journal article" date="2019" name="Nat. Ecol. Evol.">
        <title>Megaphylogeny resolves global patterns of mushroom evolution.</title>
        <authorList>
            <person name="Varga T."/>
            <person name="Krizsan K."/>
            <person name="Foldi C."/>
            <person name="Dima B."/>
            <person name="Sanchez-Garcia M."/>
            <person name="Sanchez-Ramirez S."/>
            <person name="Szollosi G.J."/>
            <person name="Szarkandi J.G."/>
            <person name="Papp V."/>
            <person name="Albert L."/>
            <person name="Andreopoulos W."/>
            <person name="Angelini C."/>
            <person name="Antonin V."/>
            <person name="Barry K.W."/>
            <person name="Bougher N.L."/>
            <person name="Buchanan P."/>
            <person name="Buyck B."/>
            <person name="Bense V."/>
            <person name="Catcheside P."/>
            <person name="Chovatia M."/>
            <person name="Cooper J."/>
            <person name="Damon W."/>
            <person name="Desjardin D."/>
            <person name="Finy P."/>
            <person name="Geml J."/>
            <person name="Haridas S."/>
            <person name="Hughes K."/>
            <person name="Justo A."/>
            <person name="Karasinski D."/>
            <person name="Kautmanova I."/>
            <person name="Kiss B."/>
            <person name="Kocsube S."/>
            <person name="Kotiranta H."/>
            <person name="LaButti K.M."/>
            <person name="Lechner B.E."/>
            <person name="Liimatainen K."/>
            <person name="Lipzen A."/>
            <person name="Lukacs Z."/>
            <person name="Mihaltcheva S."/>
            <person name="Morgado L.N."/>
            <person name="Niskanen T."/>
            <person name="Noordeloos M.E."/>
            <person name="Ohm R.A."/>
            <person name="Ortiz-Santana B."/>
            <person name="Ovrebo C."/>
            <person name="Racz N."/>
            <person name="Riley R."/>
            <person name="Savchenko A."/>
            <person name="Shiryaev A."/>
            <person name="Soop K."/>
            <person name="Spirin V."/>
            <person name="Szebenyi C."/>
            <person name="Tomsovsky M."/>
            <person name="Tulloss R.E."/>
            <person name="Uehling J."/>
            <person name="Grigoriev I.V."/>
            <person name="Vagvolgyi C."/>
            <person name="Papp T."/>
            <person name="Martin F.M."/>
            <person name="Miettinen O."/>
            <person name="Hibbett D.S."/>
            <person name="Nagy L.G."/>
        </authorList>
    </citation>
    <scope>NUCLEOTIDE SEQUENCE [LARGE SCALE GENOMIC DNA]</scope>
    <source>
        <strain evidence="1 2">NL-1719</strain>
    </source>
</reference>
<accession>A0ACD3A7U9</accession>
<dbReference type="Proteomes" id="UP000308600">
    <property type="component" value="Unassembled WGS sequence"/>
</dbReference>